<dbReference type="Pfam" id="PF00561">
    <property type="entry name" value="Abhydrolase_1"/>
    <property type="match status" value="1"/>
</dbReference>
<dbReference type="GO" id="GO:0016020">
    <property type="term" value="C:membrane"/>
    <property type="evidence" value="ECO:0007669"/>
    <property type="project" value="TreeGrafter"/>
</dbReference>
<protein>
    <recommendedName>
        <fullName evidence="2">AB hydrolase-1 domain-containing protein</fullName>
    </recommendedName>
</protein>
<dbReference type="PANTHER" id="PTHR43798">
    <property type="entry name" value="MONOACYLGLYCEROL LIPASE"/>
    <property type="match status" value="1"/>
</dbReference>
<dbReference type="GO" id="GO:0047372">
    <property type="term" value="F:monoacylglycerol lipase activity"/>
    <property type="evidence" value="ECO:0007669"/>
    <property type="project" value="TreeGrafter"/>
</dbReference>
<comment type="caution">
    <text evidence="3">The sequence shown here is derived from an EMBL/GenBank/DDBJ whole genome shotgun (WGS) entry which is preliminary data.</text>
</comment>
<feature type="signal peptide" evidence="1">
    <location>
        <begin position="1"/>
        <end position="22"/>
    </location>
</feature>
<dbReference type="AlphaFoldDB" id="A0A9P6JZG2"/>
<dbReference type="Gene3D" id="3.40.50.1820">
    <property type="entry name" value="alpha/beta hydrolase"/>
    <property type="match status" value="1"/>
</dbReference>
<sequence>MQIKLLLPTVLINLTAATLCSAAAIDRDPLAATRRLKPVVGNVTTSDGTVLSYRFFNHTQPAYANAIPVIFASVGGTGQVQTDWDTVIPHFTKKHPVLAFDNRGIGLSTVTNDSLVTQQNMGDDILELTKHFGWTHINLVGISMGAIISNTLYMSKWTT</sequence>
<dbReference type="Proteomes" id="UP000723463">
    <property type="component" value="Unassembled WGS sequence"/>
</dbReference>
<dbReference type="InterPro" id="IPR050266">
    <property type="entry name" value="AB_hydrolase_sf"/>
</dbReference>
<dbReference type="InterPro" id="IPR000073">
    <property type="entry name" value="AB_hydrolase_1"/>
</dbReference>
<keyword evidence="4" id="KW-1185">Reference proteome</keyword>
<name>A0A9P6JZG2_9FUNG</name>
<keyword evidence="1" id="KW-0732">Signal</keyword>
<gene>
    <name evidence="3" type="ORF">EC957_005812</name>
</gene>
<proteinExistence type="predicted"/>
<evidence type="ECO:0000259" key="2">
    <source>
        <dbReference type="Pfam" id="PF00561"/>
    </source>
</evidence>
<organism evidence="3 4">
    <name type="scientific">Mortierella hygrophila</name>
    <dbReference type="NCBI Taxonomy" id="979708"/>
    <lineage>
        <taxon>Eukaryota</taxon>
        <taxon>Fungi</taxon>
        <taxon>Fungi incertae sedis</taxon>
        <taxon>Mucoromycota</taxon>
        <taxon>Mortierellomycotina</taxon>
        <taxon>Mortierellomycetes</taxon>
        <taxon>Mortierellales</taxon>
        <taxon>Mortierellaceae</taxon>
        <taxon>Mortierella</taxon>
    </lineage>
</organism>
<evidence type="ECO:0000256" key="1">
    <source>
        <dbReference type="SAM" id="SignalP"/>
    </source>
</evidence>
<accession>A0A9P6JZG2</accession>
<feature type="chain" id="PRO_5040373675" description="AB hydrolase-1 domain-containing protein" evidence="1">
    <location>
        <begin position="23"/>
        <end position="159"/>
    </location>
</feature>
<evidence type="ECO:0000313" key="4">
    <source>
        <dbReference type="Proteomes" id="UP000723463"/>
    </source>
</evidence>
<dbReference type="InterPro" id="IPR029058">
    <property type="entry name" value="AB_hydrolase_fold"/>
</dbReference>
<reference evidence="3" key="1">
    <citation type="journal article" date="2020" name="Fungal Divers.">
        <title>Resolving the Mortierellaceae phylogeny through synthesis of multi-gene phylogenetics and phylogenomics.</title>
        <authorList>
            <person name="Vandepol N."/>
            <person name="Liber J."/>
            <person name="Desiro A."/>
            <person name="Na H."/>
            <person name="Kennedy M."/>
            <person name="Barry K."/>
            <person name="Grigoriev I.V."/>
            <person name="Miller A.N."/>
            <person name="O'Donnell K."/>
            <person name="Stajich J.E."/>
            <person name="Bonito G."/>
        </authorList>
    </citation>
    <scope>NUCLEOTIDE SEQUENCE</scope>
    <source>
        <strain evidence="3">NRRL 2591</strain>
    </source>
</reference>
<dbReference type="PANTHER" id="PTHR43798:SF5">
    <property type="entry name" value="MONOACYLGLYCEROL LIPASE ABHD6"/>
    <property type="match status" value="1"/>
</dbReference>
<evidence type="ECO:0000313" key="3">
    <source>
        <dbReference type="EMBL" id="KAF9539072.1"/>
    </source>
</evidence>
<dbReference type="EMBL" id="JAAAXW010000266">
    <property type="protein sequence ID" value="KAF9539072.1"/>
    <property type="molecule type" value="Genomic_DNA"/>
</dbReference>
<dbReference type="GO" id="GO:0046464">
    <property type="term" value="P:acylglycerol catabolic process"/>
    <property type="evidence" value="ECO:0007669"/>
    <property type="project" value="TreeGrafter"/>
</dbReference>
<dbReference type="SUPFAM" id="SSF53474">
    <property type="entry name" value="alpha/beta-Hydrolases"/>
    <property type="match status" value="1"/>
</dbReference>
<feature type="domain" description="AB hydrolase-1" evidence="2">
    <location>
        <begin position="84"/>
        <end position="153"/>
    </location>
</feature>